<evidence type="ECO:0000313" key="3">
    <source>
        <dbReference type="Proteomes" id="UP000650582"/>
    </source>
</evidence>
<sequence>MAILFFRRVRPVEARIYAFTRNSFALAAIVILIFQLLTALQQAQNEVRARATSETCSKASPEHRLMVLSVRALDRVRWDLDRENETQDNINITISAILNNPNKPYQPYTMTSCNVTWVDLNPLPFDNGTAHKVSELFSCPSSLFNPVDGSAYSLSEGPFMGHILSKELSYTYRVQLQLAGKVPGGRIYENELPRIWFVNAWDFRELNWSDTTQVRELTQIRYYSLPLVLLPGSQIKSETNLITRRIITSSIVREILFNSRPVYKHLSLYPIAQLSATPLNVSDARVATADIRITLNPGHMQYRTGTDFRRPSYHLREYVCDFIEDYRSGTVLDVIGSVGGLFALLQAAHLLLFGRPLFWGLAGAKTISPFGLLGRCSSRNFKRRLREEYHTQSDEESAHTIQIVKFLRDFVIDFGPADLESLDNHPCESSASSVKAESHEGDEDEPNSEIHGAE</sequence>
<name>A0A8H7H142_9AGAM</name>
<dbReference type="AlphaFoldDB" id="A0A8H7H142"/>
<evidence type="ECO:0000313" key="2">
    <source>
        <dbReference type="EMBL" id="KAF8668541.1"/>
    </source>
</evidence>
<dbReference type="Proteomes" id="UP000650582">
    <property type="component" value="Unassembled WGS sequence"/>
</dbReference>
<organism evidence="2 3">
    <name type="scientific">Rhizoctonia solani</name>
    <dbReference type="NCBI Taxonomy" id="456999"/>
    <lineage>
        <taxon>Eukaryota</taxon>
        <taxon>Fungi</taxon>
        <taxon>Dikarya</taxon>
        <taxon>Basidiomycota</taxon>
        <taxon>Agaricomycotina</taxon>
        <taxon>Agaricomycetes</taxon>
        <taxon>Cantharellales</taxon>
        <taxon>Ceratobasidiaceae</taxon>
        <taxon>Rhizoctonia</taxon>
    </lineage>
</organism>
<comment type="caution">
    <text evidence="2">The sequence shown here is derived from an EMBL/GenBank/DDBJ whole genome shotgun (WGS) entry which is preliminary data.</text>
</comment>
<gene>
    <name evidence="2" type="ORF">RHS04_08959</name>
</gene>
<feature type="region of interest" description="Disordered" evidence="1">
    <location>
        <begin position="420"/>
        <end position="454"/>
    </location>
</feature>
<accession>A0A8H7H142</accession>
<proteinExistence type="predicted"/>
<evidence type="ECO:0000256" key="1">
    <source>
        <dbReference type="SAM" id="MobiDB-lite"/>
    </source>
</evidence>
<reference evidence="2" key="1">
    <citation type="submission" date="2020-09" db="EMBL/GenBank/DDBJ databases">
        <title>Comparative genome analyses of four rice-infecting Rhizoctonia solani isolates reveal extensive enrichment of homogalacturonan modification genes.</title>
        <authorList>
            <person name="Lee D.-Y."/>
            <person name="Jeon J."/>
            <person name="Kim K.-T."/>
            <person name="Cheong K."/>
            <person name="Song H."/>
            <person name="Choi G."/>
            <person name="Ko J."/>
            <person name="Opiyo S.O."/>
            <person name="Zuo S."/>
            <person name="Madhav S."/>
            <person name="Lee Y.-H."/>
            <person name="Wang G.-L."/>
        </authorList>
    </citation>
    <scope>NUCLEOTIDE SEQUENCE</scope>
    <source>
        <strain evidence="2">AG1-IA YN-7</strain>
    </source>
</reference>
<dbReference type="EMBL" id="JACYCC010000330">
    <property type="protein sequence ID" value="KAF8668541.1"/>
    <property type="molecule type" value="Genomic_DNA"/>
</dbReference>
<protein>
    <submittedName>
        <fullName evidence="2">Uncharacterized protein</fullName>
    </submittedName>
</protein>